<evidence type="ECO:0000313" key="2">
    <source>
        <dbReference type="EMBL" id="RSJ95129.1"/>
    </source>
</evidence>
<keyword evidence="1" id="KW-1133">Transmembrane helix</keyword>
<name>A0A428HH52_STRMT</name>
<sequence>MRFAHPDLTIAYSAIGGMVGISNPSTADIKSQKEEALQSLRTTESQMEAFNGELLGSGVTTTLSTIASGLSRSRKAVGMTDPYHNVGRAISYSTVATGAGVLTGMAVGAAFAGAPFIVGVGAAVVVGAAVSVGIKALYKNVKPFRDVVDGAGDILNGVGKTLSNSLSSMKGAFGW</sequence>
<gene>
    <name evidence="2" type="ORF">D8786_08220</name>
</gene>
<dbReference type="EMBL" id="RJPY01000012">
    <property type="protein sequence ID" value="RSJ95129.1"/>
    <property type="molecule type" value="Genomic_DNA"/>
</dbReference>
<organism evidence="2 3">
    <name type="scientific">Streptococcus mitis</name>
    <dbReference type="NCBI Taxonomy" id="28037"/>
    <lineage>
        <taxon>Bacteria</taxon>
        <taxon>Bacillati</taxon>
        <taxon>Bacillota</taxon>
        <taxon>Bacilli</taxon>
        <taxon>Lactobacillales</taxon>
        <taxon>Streptococcaceae</taxon>
        <taxon>Streptococcus</taxon>
        <taxon>Streptococcus mitis group</taxon>
    </lineage>
</organism>
<dbReference type="RefSeq" id="WP_260468616.1">
    <property type="nucleotide sequence ID" value="NZ_RJPY01000012.1"/>
</dbReference>
<evidence type="ECO:0000256" key="1">
    <source>
        <dbReference type="SAM" id="Phobius"/>
    </source>
</evidence>
<dbReference type="AlphaFoldDB" id="A0A428HH52"/>
<accession>A0A428HH52</accession>
<feature type="transmembrane region" description="Helical" evidence="1">
    <location>
        <begin position="89"/>
        <end position="110"/>
    </location>
</feature>
<comment type="caution">
    <text evidence="2">The sequence shown here is derived from an EMBL/GenBank/DDBJ whole genome shotgun (WGS) entry which is preliminary data.</text>
</comment>
<proteinExistence type="predicted"/>
<protein>
    <submittedName>
        <fullName evidence="2">Uncharacterized protein</fullName>
    </submittedName>
</protein>
<reference evidence="2 3" key="1">
    <citation type="submission" date="2018-11" db="EMBL/GenBank/DDBJ databases">
        <title>Species Designations Belie Phenotypic and Genotypic Heterogeneity in Oral Streptococci.</title>
        <authorList>
            <person name="Velsko I."/>
        </authorList>
    </citation>
    <scope>NUCLEOTIDE SEQUENCE [LARGE SCALE GENOMIC DNA]</scope>
    <source>
        <strain evidence="2 3">BCC08</strain>
    </source>
</reference>
<keyword evidence="1" id="KW-0472">Membrane</keyword>
<keyword evidence="1" id="KW-0812">Transmembrane</keyword>
<evidence type="ECO:0000313" key="3">
    <source>
        <dbReference type="Proteomes" id="UP000277773"/>
    </source>
</evidence>
<feature type="transmembrane region" description="Helical" evidence="1">
    <location>
        <begin position="116"/>
        <end position="138"/>
    </location>
</feature>
<dbReference type="Proteomes" id="UP000277773">
    <property type="component" value="Unassembled WGS sequence"/>
</dbReference>